<dbReference type="EMBL" id="BGZK01000670">
    <property type="protein sequence ID" value="GBP55485.1"/>
    <property type="molecule type" value="Genomic_DNA"/>
</dbReference>
<evidence type="ECO:0000313" key="3">
    <source>
        <dbReference type="Proteomes" id="UP000299102"/>
    </source>
</evidence>
<evidence type="ECO:0000256" key="1">
    <source>
        <dbReference type="SAM" id="MobiDB-lite"/>
    </source>
</evidence>
<keyword evidence="3" id="KW-1185">Reference proteome</keyword>
<dbReference type="AlphaFoldDB" id="A0A4C1WZL9"/>
<proteinExistence type="predicted"/>
<comment type="caution">
    <text evidence="2">The sequence shown here is derived from an EMBL/GenBank/DDBJ whole genome shotgun (WGS) entry which is preliminary data.</text>
</comment>
<evidence type="ECO:0000313" key="2">
    <source>
        <dbReference type="EMBL" id="GBP55485.1"/>
    </source>
</evidence>
<name>A0A4C1WZL9_EUMVA</name>
<feature type="region of interest" description="Disordered" evidence="1">
    <location>
        <begin position="67"/>
        <end position="89"/>
    </location>
</feature>
<reference evidence="2 3" key="1">
    <citation type="journal article" date="2019" name="Commun. Biol.">
        <title>The bagworm genome reveals a unique fibroin gene that provides high tensile strength.</title>
        <authorList>
            <person name="Kono N."/>
            <person name="Nakamura H."/>
            <person name="Ohtoshi R."/>
            <person name="Tomita M."/>
            <person name="Numata K."/>
            <person name="Arakawa K."/>
        </authorList>
    </citation>
    <scope>NUCLEOTIDE SEQUENCE [LARGE SCALE GENOMIC DNA]</scope>
</reference>
<gene>
    <name evidence="2" type="ORF">EVAR_40278_1</name>
</gene>
<sequence length="194" mass="21843">MRDFTYHTVKLRRPNNLSIPELKPSTPSINDSVLYRPLNMLYEFTREYRSSDQGSLEFIPVVTTQHGKADADPGVMDGPPAPRGSGPSHGWRCLRRRELLALLRDPCRENFMHGSTILGSTIFSVSFWSSARPIKKRNPCEITLVSAEAIKFEADASSTPAIKVQLENAKQIHKNSNVKPSTERSSHFILPIRL</sequence>
<accession>A0A4C1WZL9</accession>
<protein>
    <submittedName>
        <fullName evidence="2">Uncharacterized protein</fullName>
    </submittedName>
</protein>
<dbReference type="Proteomes" id="UP000299102">
    <property type="component" value="Unassembled WGS sequence"/>
</dbReference>
<organism evidence="2 3">
    <name type="scientific">Eumeta variegata</name>
    <name type="common">Bagworm moth</name>
    <name type="synonym">Eumeta japonica</name>
    <dbReference type="NCBI Taxonomy" id="151549"/>
    <lineage>
        <taxon>Eukaryota</taxon>
        <taxon>Metazoa</taxon>
        <taxon>Ecdysozoa</taxon>
        <taxon>Arthropoda</taxon>
        <taxon>Hexapoda</taxon>
        <taxon>Insecta</taxon>
        <taxon>Pterygota</taxon>
        <taxon>Neoptera</taxon>
        <taxon>Endopterygota</taxon>
        <taxon>Lepidoptera</taxon>
        <taxon>Glossata</taxon>
        <taxon>Ditrysia</taxon>
        <taxon>Tineoidea</taxon>
        <taxon>Psychidae</taxon>
        <taxon>Oiketicinae</taxon>
        <taxon>Eumeta</taxon>
    </lineage>
</organism>